<dbReference type="SUPFAM" id="SSF54236">
    <property type="entry name" value="Ubiquitin-like"/>
    <property type="match status" value="1"/>
</dbReference>
<evidence type="ECO:0000313" key="2">
    <source>
        <dbReference type="EMBL" id="VDO78594.1"/>
    </source>
</evidence>
<keyword evidence="3" id="KW-1185">Reference proteome</keyword>
<dbReference type="Pfam" id="PF11470">
    <property type="entry name" value="TUG-UBL1"/>
    <property type="match status" value="1"/>
</dbReference>
<accession>A0A3P7Z279</accession>
<evidence type="ECO:0000313" key="3">
    <source>
        <dbReference type="Proteomes" id="UP000050761"/>
    </source>
</evidence>
<evidence type="ECO:0000313" key="4">
    <source>
        <dbReference type="WBParaSite" id="HPBE_0000897101-mRNA-1"/>
    </source>
</evidence>
<name>A0A183FNB3_HELPZ</name>
<dbReference type="GO" id="GO:0006886">
    <property type="term" value="P:intracellular protein transport"/>
    <property type="evidence" value="ECO:0007669"/>
    <property type="project" value="TreeGrafter"/>
</dbReference>
<dbReference type="GO" id="GO:0005634">
    <property type="term" value="C:nucleus"/>
    <property type="evidence" value="ECO:0007669"/>
    <property type="project" value="TreeGrafter"/>
</dbReference>
<dbReference type="CDD" id="cd16105">
    <property type="entry name" value="Ubl_ASPSCR1_like"/>
    <property type="match status" value="1"/>
</dbReference>
<dbReference type="Gene3D" id="3.10.20.90">
    <property type="entry name" value="Phosphatidylinositol 3-kinase Catalytic Subunit, Chain A, domain 1"/>
    <property type="match status" value="1"/>
</dbReference>
<reference evidence="2 3" key="1">
    <citation type="submission" date="2018-11" db="EMBL/GenBank/DDBJ databases">
        <authorList>
            <consortium name="Pathogen Informatics"/>
        </authorList>
    </citation>
    <scope>NUCLEOTIDE SEQUENCE [LARGE SCALE GENOMIC DNA]</scope>
</reference>
<dbReference type="PANTHER" id="PTHR46467:SF1">
    <property type="entry name" value="TETHER CONTAINING UBX DOMAIN FOR GLUT4"/>
    <property type="match status" value="1"/>
</dbReference>
<dbReference type="WBParaSite" id="HPBE_0000897101-mRNA-1">
    <property type="protein sequence ID" value="HPBE_0000897101-mRNA-1"/>
    <property type="gene ID" value="HPBE_0000897101"/>
</dbReference>
<sequence>MNSVTVLCPNARRCSVKVTPGMLMRQVLEEACLKNGFDADSYQLSNQKRHVDLALPFRYVYYQPVFSY</sequence>
<dbReference type="InterPro" id="IPR029071">
    <property type="entry name" value="Ubiquitin-like_domsf"/>
</dbReference>
<dbReference type="PANTHER" id="PTHR46467">
    <property type="entry name" value="TETHER CONTAINING UBX DOMAIN FOR GLUT4"/>
    <property type="match status" value="1"/>
</dbReference>
<organism evidence="3 4">
    <name type="scientific">Heligmosomoides polygyrus</name>
    <name type="common">Parasitic roundworm</name>
    <dbReference type="NCBI Taxonomy" id="6339"/>
    <lineage>
        <taxon>Eukaryota</taxon>
        <taxon>Metazoa</taxon>
        <taxon>Ecdysozoa</taxon>
        <taxon>Nematoda</taxon>
        <taxon>Chromadorea</taxon>
        <taxon>Rhabditida</taxon>
        <taxon>Rhabditina</taxon>
        <taxon>Rhabditomorpha</taxon>
        <taxon>Strongyloidea</taxon>
        <taxon>Heligmosomidae</taxon>
        <taxon>Heligmosomoides</taxon>
    </lineage>
</organism>
<proteinExistence type="predicted"/>
<evidence type="ECO:0000259" key="1">
    <source>
        <dbReference type="Pfam" id="PF11470"/>
    </source>
</evidence>
<dbReference type="GO" id="GO:0012506">
    <property type="term" value="C:vesicle membrane"/>
    <property type="evidence" value="ECO:0007669"/>
    <property type="project" value="TreeGrafter"/>
</dbReference>
<dbReference type="GO" id="GO:0042593">
    <property type="term" value="P:glucose homeostasis"/>
    <property type="evidence" value="ECO:0007669"/>
    <property type="project" value="TreeGrafter"/>
</dbReference>
<dbReference type="OrthoDB" id="440781at2759"/>
<accession>A0A183FNB3</accession>
<gene>
    <name evidence="2" type="ORF">HPBE_LOCUS8972</name>
</gene>
<reference evidence="4" key="2">
    <citation type="submission" date="2019-09" db="UniProtKB">
        <authorList>
            <consortium name="WormBaseParasite"/>
        </authorList>
    </citation>
    <scope>IDENTIFICATION</scope>
</reference>
<protein>
    <submittedName>
        <fullName evidence="4">TUG-UBL1 domain-containing protein</fullName>
    </submittedName>
</protein>
<dbReference type="GO" id="GO:0005737">
    <property type="term" value="C:cytoplasm"/>
    <property type="evidence" value="ECO:0007669"/>
    <property type="project" value="TreeGrafter"/>
</dbReference>
<dbReference type="Proteomes" id="UP000050761">
    <property type="component" value="Unassembled WGS sequence"/>
</dbReference>
<feature type="domain" description="TUG ubiquitin-like" evidence="1">
    <location>
        <begin position="7"/>
        <end position="59"/>
    </location>
</feature>
<dbReference type="InterPro" id="IPR021569">
    <property type="entry name" value="TUG-UBL1"/>
</dbReference>
<dbReference type="EMBL" id="UZAH01026304">
    <property type="protein sequence ID" value="VDO78594.1"/>
    <property type="molecule type" value="Genomic_DNA"/>
</dbReference>
<dbReference type="AlphaFoldDB" id="A0A183FNB3"/>